<feature type="transmembrane region" description="Helical" evidence="1">
    <location>
        <begin position="178"/>
        <end position="198"/>
    </location>
</feature>
<feature type="transmembrane region" description="Helical" evidence="1">
    <location>
        <begin position="138"/>
        <end position="157"/>
    </location>
</feature>
<proteinExistence type="predicted"/>
<sequence length="238" mass="25247">MCNSGTAILYLLAGVFGVVFAVWVACTLVPDTIADERAYRSAPACARTATGTDDCVREREFTVSDIRLGKDRHKATLTDSAGGVRRVGFAGDDPLLSRLSDGDRVTGTVWHGAVQEIAAKGTRQGAWARPVNPPGADLAAALGVGTACLVLITACGWRLRQGADRTEPTRRMRHLVRLAFGLGVAGVAAAVTVAALDLRLWTGPALWALLAAPMVAVAVRAWRRAPFRAPEPWTPKPL</sequence>
<evidence type="ECO:0008006" key="4">
    <source>
        <dbReference type="Google" id="ProtNLM"/>
    </source>
</evidence>
<keyword evidence="1" id="KW-0472">Membrane</keyword>
<name>A0ABP6JAM5_STRTU</name>
<protein>
    <recommendedName>
        <fullName evidence="4">Integral membrane protein</fullName>
    </recommendedName>
</protein>
<comment type="caution">
    <text evidence="2">The sequence shown here is derived from an EMBL/GenBank/DDBJ whole genome shotgun (WGS) entry which is preliminary data.</text>
</comment>
<evidence type="ECO:0000313" key="3">
    <source>
        <dbReference type="Proteomes" id="UP001501102"/>
    </source>
</evidence>
<feature type="transmembrane region" description="Helical" evidence="1">
    <location>
        <begin position="7"/>
        <end position="30"/>
    </location>
</feature>
<dbReference type="Proteomes" id="UP001501102">
    <property type="component" value="Unassembled WGS sequence"/>
</dbReference>
<accession>A0ABP6JAM5</accession>
<dbReference type="EMBL" id="BAAAXZ010000085">
    <property type="protein sequence ID" value="GAA2926306.1"/>
    <property type="molecule type" value="Genomic_DNA"/>
</dbReference>
<reference evidence="3" key="1">
    <citation type="journal article" date="2019" name="Int. J. Syst. Evol. Microbiol.">
        <title>The Global Catalogue of Microorganisms (GCM) 10K type strain sequencing project: providing services to taxonomists for standard genome sequencing and annotation.</title>
        <authorList>
            <consortium name="The Broad Institute Genomics Platform"/>
            <consortium name="The Broad Institute Genome Sequencing Center for Infectious Disease"/>
            <person name="Wu L."/>
            <person name="Ma J."/>
        </authorList>
    </citation>
    <scope>NUCLEOTIDE SEQUENCE [LARGE SCALE GENOMIC DNA]</scope>
    <source>
        <strain evidence="3">JCM 4087</strain>
    </source>
</reference>
<evidence type="ECO:0000256" key="1">
    <source>
        <dbReference type="SAM" id="Phobius"/>
    </source>
</evidence>
<feature type="transmembrane region" description="Helical" evidence="1">
    <location>
        <begin position="204"/>
        <end position="222"/>
    </location>
</feature>
<dbReference type="RefSeq" id="WP_344962816.1">
    <property type="nucleotide sequence ID" value="NZ_BAAAXZ010000085.1"/>
</dbReference>
<gene>
    <name evidence="2" type="ORF">GCM10020221_22820</name>
</gene>
<keyword evidence="1" id="KW-0812">Transmembrane</keyword>
<keyword evidence="1" id="KW-1133">Transmembrane helix</keyword>
<keyword evidence="3" id="KW-1185">Reference proteome</keyword>
<organism evidence="2 3">
    <name type="scientific">Streptomyces thioluteus</name>
    <dbReference type="NCBI Taxonomy" id="66431"/>
    <lineage>
        <taxon>Bacteria</taxon>
        <taxon>Bacillati</taxon>
        <taxon>Actinomycetota</taxon>
        <taxon>Actinomycetes</taxon>
        <taxon>Kitasatosporales</taxon>
        <taxon>Streptomycetaceae</taxon>
        <taxon>Streptomyces</taxon>
    </lineage>
</organism>
<evidence type="ECO:0000313" key="2">
    <source>
        <dbReference type="EMBL" id="GAA2926306.1"/>
    </source>
</evidence>